<dbReference type="Proteomes" id="UP001168613">
    <property type="component" value="Unassembled WGS sequence"/>
</dbReference>
<reference evidence="1" key="1">
    <citation type="submission" date="2021-11" db="EMBL/GenBank/DDBJ databases">
        <title>Draft genome sequence of Alcaligenes endophyticus type strain CCUG 75668T.</title>
        <authorList>
            <person name="Salva-Serra F."/>
            <person name="Duran R.E."/>
            <person name="Seeger M."/>
            <person name="Moore E.R.B."/>
            <person name="Jaen-Luchoro D."/>
        </authorList>
    </citation>
    <scope>NUCLEOTIDE SEQUENCE</scope>
    <source>
        <strain evidence="1">CCUG 75668</strain>
    </source>
</reference>
<dbReference type="Pfam" id="PF21716">
    <property type="entry name" value="dnstrm_HI1420"/>
    <property type="match status" value="1"/>
</dbReference>
<dbReference type="InterPro" id="IPR010982">
    <property type="entry name" value="Lambda_DNA-bd_dom_sf"/>
</dbReference>
<protein>
    <submittedName>
        <fullName evidence="1">Addiction module antidote protein</fullName>
    </submittedName>
</protein>
<proteinExistence type="predicted"/>
<evidence type="ECO:0000313" key="1">
    <source>
        <dbReference type="EMBL" id="MDN4121458.1"/>
    </source>
</evidence>
<evidence type="ECO:0000313" key="2">
    <source>
        <dbReference type="Proteomes" id="UP001168613"/>
    </source>
</evidence>
<name>A0ABT8EJK0_9BURK</name>
<dbReference type="SUPFAM" id="SSF47413">
    <property type="entry name" value="lambda repressor-like DNA-binding domains"/>
    <property type="match status" value="1"/>
</dbReference>
<dbReference type="EMBL" id="JAJHNU010000002">
    <property type="protein sequence ID" value="MDN4121458.1"/>
    <property type="molecule type" value="Genomic_DNA"/>
</dbReference>
<organism evidence="1 2">
    <name type="scientific">Alcaligenes endophyticus</name>
    <dbReference type="NCBI Taxonomy" id="1929088"/>
    <lineage>
        <taxon>Bacteria</taxon>
        <taxon>Pseudomonadati</taxon>
        <taxon>Pseudomonadota</taxon>
        <taxon>Betaproteobacteria</taxon>
        <taxon>Burkholderiales</taxon>
        <taxon>Alcaligenaceae</taxon>
        <taxon>Alcaligenes</taxon>
    </lineage>
</organism>
<keyword evidence="2" id="KW-1185">Reference proteome</keyword>
<accession>A0ABT8EJK0</accession>
<dbReference type="InterPro" id="IPR014057">
    <property type="entry name" value="HI1420"/>
</dbReference>
<sequence>MAKNIYDKSKIELYRTHPELAHAAINSYLNENDQAGALITLRYLAQSQGGMLQLAQDAKLNATQIYRTLSENGNPSLSNWCAILQALGLQMAIKKLPTREDR</sequence>
<gene>
    <name evidence="1" type="ORF">LMS43_09170</name>
</gene>
<comment type="caution">
    <text evidence="1">The sequence shown here is derived from an EMBL/GenBank/DDBJ whole genome shotgun (WGS) entry which is preliminary data.</text>
</comment>
<dbReference type="RefSeq" id="WP_266124135.1">
    <property type="nucleotide sequence ID" value="NZ_JAJHNU010000002.1"/>
</dbReference>